<accession>A0A9E7DDD4</accession>
<evidence type="ECO:0000256" key="3">
    <source>
        <dbReference type="ARBA" id="ARBA00022741"/>
    </source>
</evidence>
<dbReference type="EMBL" id="CP097095">
    <property type="protein sequence ID" value="UQF80310.1"/>
    <property type="molecule type" value="Genomic_DNA"/>
</dbReference>
<evidence type="ECO:0000256" key="5">
    <source>
        <dbReference type="ARBA" id="ARBA00066388"/>
    </source>
</evidence>
<comment type="similarity">
    <text evidence="1">Belongs to the ABC transporter superfamily.</text>
</comment>
<dbReference type="PANTHER" id="PTHR43117:SF4">
    <property type="entry name" value="OSMOPROTECTANT IMPORT ATP-BINDING PROTEIN OSMV"/>
    <property type="match status" value="1"/>
</dbReference>
<keyword evidence="3" id="KW-0547">Nucleotide-binding</keyword>
<dbReference type="AlphaFoldDB" id="A0A9E7DDD4"/>
<dbReference type="Gene3D" id="3.40.50.300">
    <property type="entry name" value="P-loop containing nucleotide triphosphate hydrolases"/>
    <property type="match status" value="1"/>
</dbReference>
<evidence type="ECO:0000256" key="4">
    <source>
        <dbReference type="ARBA" id="ARBA00022840"/>
    </source>
</evidence>
<organism evidence="7 8">
    <name type="scientific">Actinomyces graevenitzii</name>
    <dbReference type="NCBI Taxonomy" id="55565"/>
    <lineage>
        <taxon>Bacteria</taxon>
        <taxon>Bacillati</taxon>
        <taxon>Actinomycetota</taxon>
        <taxon>Actinomycetes</taxon>
        <taxon>Actinomycetales</taxon>
        <taxon>Actinomycetaceae</taxon>
        <taxon>Actinomyces</taxon>
    </lineage>
</organism>
<evidence type="ECO:0000259" key="6">
    <source>
        <dbReference type="PROSITE" id="PS50893"/>
    </source>
</evidence>
<reference evidence="7" key="1">
    <citation type="submission" date="2022-05" db="EMBL/GenBank/DDBJ databases">
        <title>Using nanopore sequencing to obtain complete genomes from saliva samples.</title>
        <authorList>
            <person name="Baker J.L."/>
        </authorList>
    </citation>
    <scope>NUCLEOTIDE SEQUENCE</scope>
    <source>
        <strain evidence="7">JCVI-JB-Ag32</strain>
    </source>
</reference>
<dbReference type="PROSITE" id="PS00211">
    <property type="entry name" value="ABC_TRANSPORTER_1"/>
    <property type="match status" value="1"/>
</dbReference>
<dbReference type="InterPro" id="IPR017871">
    <property type="entry name" value="ABC_transporter-like_CS"/>
</dbReference>
<dbReference type="GO" id="GO:0016887">
    <property type="term" value="F:ATP hydrolysis activity"/>
    <property type="evidence" value="ECO:0007669"/>
    <property type="project" value="InterPro"/>
</dbReference>
<feature type="domain" description="ABC transporter" evidence="6">
    <location>
        <begin position="2"/>
        <end position="238"/>
    </location>
</feature>
<sequence>MIRFENVSKSYDKGVTFAVKNFSLEVKHHSTTVLLGTSGCGKTSLLRMVNAMVRPTSGKVWVRGKNVAESDPVKLRRSIGYVIQDGGLFPHRNVLENIATVPLLEGVSRAKARRRALELLELVGLESDYASRFPAQLSGGQRQRVGVARALANKTDILLMDEPFGALDPIVRTQLQEQVAWLRDQVGTTILLVTHDVDEAFKLGDQIVVLETGAKIAQVGDARTLLNQSANQFVSDFIGRSQAARRLQVDEAGLVTDLLGVPVGKLAASSQTKARP</sequence>
<dbReference type="GO" id="GO:0015418">
    <property type="term" value="F:ABC-type quaternary ammonium compound transporting activity"/>
    <property type="evidence" value="ECO:0007669"/>
    <property type="project" value="UniProtKB-EC"/>
</dbReference>
<dbReference type="InterPro" id="IPR003439">
    <property type="entry name" value="ABC_transporter-like_ATP-bd"/>
</dbReference>
<dbReference type="GO" id="GO:0005524">
    <property type="term" value="F:ATP binding"/>
    <property type="evidence" value="ECO:0007669"/>
    <property type="project" value="UniProtKB-KW"/>
</dbReference>
<dbReference type="PANTHER" id="PTHR43117">
    <property type="entry name" value="OSMOPROTECTANT IMPORT ATP-BINDING PROTEIN OSMV"/>
    <property type="match status" value="1"/>
</dbReference>
<protein>
    <recommendedName>
        <fullName evidence="5">ABC-type quaternary amine transporter</fullName>
        <ecNumber evidence="5">7.6.2.9</ecNumber>
    </recommendedName>
</protein>
<evidence type="ECO:0000313" key="7">
    <source>
        <dbReference type="EMBL" id="UQF80310.1"/>
    </source>
</evidence>
<keyword evidence="4 7" id="KW-0067">ATP-binding</keyword>
<evidence type="ECO:0000256" key="1">
    <source>
        <dbReference type="ARBA" id="ARBA00005417"/>
    </source>
</evidence>
<dbReference type="FunFam" id="3.40.50.300:FF:000425">
    <property type="entry name" value="Probable ABC transporter, ATP-binding subunit"/>
    <property type="match status" value="1"/>
</dbReference>
<proteinExistence type="inferred from homology"/>
<dbReference type="InterPro" id="IPR027417">
    <property type="entry name" value="P-loop_NTPase"/>
</dbReference>
<dbReference type="SMART" id="SM00382">
    <property type="entry name" value="AAA"/>
    <property type="match status" value="1"/>
</dbReference>
<dbReference type="KEGG" id="agh:M3I41_03290"/>
<evidence type="ECO:0000256" key="2">
    <source>
        <dbReference type="ARBA" id="ARBA00022448"/>
    </source>
</evidence>
<dbReference type="Pfam" id="PF00005">
    <property type="entry name" value="ABC_tran"/>
    <property type="match status" value="1"/>
</dbReference>
<keyword evidence="2" id="KW-0813">Transport</keyword>
<dbReference type="SUPFAM" id="SSF52540">
    <property type="entry name" value="P-loop containing nucleoside triphosphate hydrolases"/>
    <property type="match status" value="1"/>
</dbReference>
<dbReference type="PROSITE" id="PS50893">
    <property type="entry name" value="ABC_TRANSPORTER_2"/>
    <property type="match status" value="1"/>
</dbReference>
<gene>
    <name evidence="7" type="ORF">M3I41_03290</name>
</gene>
<dbReference type="InterPro" id="IPR003593">
    <property type="entry name" value="AAA+_ATPase"/>
</dbReference>
<name>A0A9E7DDD4_9ACTO</name>
<dbReference type="Proteomes" id="UP000830236">
    <property type="component" value="Chromosome"/>
</dbReference>
<evidence type="ECO:0000313" key="8">
    <source>
        <dbReference type="Proteomes" id="UP000830236"/>
    </source>
</evidence>
<dbReference type="EC" id="7.6.2.9" evidence="5"/>